<dbReference type="AlphaFoldDB" id="A0A550CZD2"/>
<dbReference type="Proteomes" id="UP000320762">
    <property type="component" value="Unassembled WGS sequence"/>
</dbReference>
<proteinExistence type="inferred from homology"/>
<dbReference type="InterPro" id="IPR051164">
    <property type="entry name" value="NmrA-like_oxidored"/>
</dbReference>
<reference evidence="4 5" key="1">
    <citation type="journal article" date="2019" name="New Phytol.">
        <title>Comparative genomics reveals unique wood-decay strategies and fruiting body development in the Schizophyllaceae.</title>
        <authorList>
            <person name="Almasi E."/>
            <person name="Sahu N."/>
            <person name="Krizsan K."/>
            <person name="Balint B."/>
            <person name="Kovacs G.M."/>
            <person name="Kiss B."/>
            <person name="Cseklye J."/>
            <person name="Drula E."/>
            <person name="Henrissat B."/>
            <person name="Nagy I."/>
            <person name="Chovatia M."/>
            <person name="Adam C."/>
            <person name="LaButti K."/>
            <person name="Lipzen A."/>
            <person name="Riley R."/>
            <person name="Grigoriev I.V."/>
            <person name="Nagy L.G."/>
        </authorList>
    </citation>
    <scope>NUCLEOTIDE SEQUENCE [LARGE SCALE GENOMIC DNA]</scope>
    <source>
        <strain evidence="4 5">NL-1724</strain>
    </source>
</reference>
<dbReference type="OrthoDB" id="419598at2759"/>
<dbReference type="Gene3D" id="3.40.50.720">
    <property type="entry name" value="NAD(P)-binding Rossmann-like Domain"/>
    <property type="match status" value="1"/>
</dbReference>
<keyword evidence="5" id="KW-1185">Reference proteome</keyword>
<evidence type="ECO:0000256" key="1">
    <source>
        <dbReference type="ARBA" id="ARBA00006328"/>
    </source>
</evidence>
<dbReference type="EMBL" id="VDMD01000001">
    <property type="protein sequence ID" value="TRM70151.1"/>
    <property type="molecule type" value="Genomic_DNA"/>
</dbReference>
<dbReference type="InterPro" id="IPR036291">
    <property type="entry name" value="NAD(P)-bd_dom_sf"/>
</dbReference>
<name>A0A550CZD2_9AGAR</name>
<dbReference type="Pfam" id="PF05368">
    <property type="entry name" value="NmrA"/>
    <property type="match status" value="1"/>
</dbReference>
<evidence type="ECO:0000256" key="2">
    <source>
        <dbReference type="ARBA" id="ARBA00022857"/>
    </source>
</evidence>
<evidence type="ECO:0000313" key="5">
    <source>
        <dbReference type="Proteomes" id="UP000320762"/>
    </source>
</evidence>
<keyword evidence="2" id="KW-0521">NADP</keyword>
<organism evidence="4 5">
    <name type="scientific">Schizophyllum amplum</name>
    <dbReference type="NCBI Taxonomy" id="97359"/>
    <lineage>
        <taxon>Eukaryota</taxon>
        <taxon>Fungi</taxon>
        <taxon>Dikarya</taxon>
        <taxon>Basidiomycota</taxon>
        <taxon>Agaricomycotina</taxon>
        <taxon>Agaricomycetes</taxon>
        <taxon>Agaricomycetidae</taxon>
        <taxon>Agaricales</taxon>
        <taxon>Schizophyllaceae</taxon>
        <taxon>Schizophyllum</taxon>
    </lineage>
</organism>
<dbReference type="PANTHER" id="PTHR42748">
    <property type="entry name" value="NITROGEN METABOLITE REPRESSION PROTEIN NMRA FAMILY MEMBER"/>
    <property type="match status" value="1"/>
</dbReference>
<dbReference type="InterPro" id="IPR008030">
    <property type="entry name" value="NmrA-like"/>
</dbReference>
<dbReference type="GO" id="GO:0005634">
    <property type="term" value="C:nucleus"/>
    <property type="evidence" value="ECO:0007669"/>
    <property type="project" value="TreeGrafter"/>
</dbReference>
<dbReference type="Gene3D" id="3.90.25.10">
    <property type="entry name" value="UDP-galactose 4-epimerase, domain 1"/>
    <property type="match status" value="1"/>
</dbReference>
<dbReference type="PANTHER" id="PTHR42748:SF7">
    <property type="entry name" value="NMRA LIKE REDOX SENSOR 1-RELATED"/>
    <property type="match status" value="1"/>
</dbReference>
<accession>A0A550CZD2</accession>
<gene>
    <name evidence="4" type="ORF">BD626DRAFT_554341</name>
</gene>
<comment type="caution">
    <text evidence="4">The sequence shown here is derived from an EMBL/GenBank/DDBJ whole genome shotgun (WGS) entry which is preliminary data.</text>
</comment>
<evidence type="ECO:0000259" key="3">
    <source>
        <dbReference type="Pfam" id="PF05368"/>
    </source>
</evidence>
<protein>
    <recommendedName>
        <fullName evidence="3">NmrA-like domain-containing protein</fullName>
    </recommendedName>
</protein>
<evidence type="ECO:0000313" key="4">
    <source>
        <dbReference type="EMBL" id="TRM70151.1"/>
    </source>
</evidence>
<comment type="similarity">
    <text evidence="1">Belongs to the NmrA-type oxidoreductase family.</text>
</comment>
<sequence length="301" mass="32716">MSRIATVFGGTGLQGLSVVNALLKDGTFVPRAVTRNANSDSARALAARGCQIAEANMGDKEAVKRALAGAECAFGVTVPFTPLSETVQGKNMMDAAEEEGVKFFVLSSLPSLAELSGGKFTKASHFEEKAKLATYLKASGLPNACIVGGFFLENFMTTVPIKKTTDGYHIKSRPDLNCGLNANWISRDMGLAVTALMKNYTDKLSDINNQDFHLGIVAAKFGEVLDIISKELGKPITVERVYKLGFEPVDEMIDFYLEFDRYKDLQIPDPRLEALGVKQGTIEGFVQQVLKPYLDAQKIDS</sequence>
<dbReference type="SUPFAM" id="SSF51735">
    <property type="entry name" value="NAD(P)-binding Rossmann-fold domains"/>
    <property type="match status" value="1"/>
</dbReference>
<feature type="domain" description="NmrA-like" evidence="3">
    <location>
        <begin position="6"/>
        <end position="242"/>
    </location>
</feature>